<gene>
    <name evidence="1" type="ORF">CO137_03325</name>
</gene>
<protein>
    <submittedName>
        <fullName evidence="1">Uncharacterized protein</fullName>
    </submittedName>
</protein>
<reference evidence="2" key="1">
    <citation type="submission" date="2017-09" db="EMBL/GenBank/DDBJ databases">
        <title>Depth-based differentiation of microbial function through sediment-hosted aquifers and enrichment of novel symbionts in the deep terrestrial subsurface.</title>
        <authorList>
            <person name="Probst A.J."/>
            <person name="Ladd B."/>
            <person name="Jarett J.K."/>
            <person name="Geller-Mcgrath D.E."/>
            <person name="Sieber C.M.K."/>
            <person name="Emerson J.B."/>
            <person name="Anantharaman K."/>
            <person name="Thomas B.C."/>
            <person name="Malmstrom R."/>
            <person name="Stieglmeier M."/>
            <person name="Klingl A."/>
            <person name="Woyke T."/>
            <person name="Ryan C.M."/>
            <person name="Banfield J.F."/>
        </authorList>
    </citation>
    <scope>NUCLEOTIDE SEQUENCE [LARGE SCALE GENOMIC DNA]</scope>
</reference>
<proteinExistence type="predicted"/>
<name>A0A2M7Z6A1_9BACT</name>
<evidence type="ECO:0000313" key="2">
    <source>
        <dbReference type="Proteomes" id="UP000230843"/>
    </source>
</evidence>
<dbReference type="EMBL" id="PFVJ01000071">
    <property type="protein sequence ID" value="PJA89615.1"/>
    <property type="molecule type" value="Genomic_DNA"/>
</dbReference>
<dbReference type="Proteomes" id="UP000230843">
    <property type="component" value="Unassembled WGS sequence"/>
</dbReference>
<comment type="caution">
    <text evidence="1">The sequence shown here is derived from an EMBL/GenBank/DDBJ whole genome shotgun (WGS) entry which is preliminary data.</text>
</comment>
<organism evidence="1 2">
    <name type="scientific">Candidatus Magasanikbacteria bacterium CG_4_9_14_3_um_filter_32_9</name>
    <dbReference type="NCBI Taxonomy" id="1974644"/>
    <lineage>
        <taxon>Bacteria</taxon>
        <taxon>Candidatus Magasanikiibacteriota</taxon>
    </lineage>
</organism>
<dbReference type="AlphaFoldDB" id="A0A2M7Z6A1"/>
<evidence type="ECO:0000313" key="1">
    <source>
        <dbReference type="EMBL" id="PJA89615.1"/>
    </source>
</evidence>
<accession>A0A2M7Z6A1</accession>
<sequence length="92" mass="10541">MQFKAGTREEIAKDIGTVVRILVSMFDIHGKNYFSKYKETEDNFLEVMEGVERFIALGNFKASDLGVSYEKLVTLQLIAEKIQEIKMCEGEK</sequence>